<sequence length="45" mass="4848">MAGERMGSVNLLKLGIIALLRVVICAPISWLSCGVLAFCRICISR</sequence>
<name>A0ABT2EMD6_9BACT</name>
<evidence type="ECO:0000256" key="1">
    <source>
        <dbReference type="SAM" id="Phobius"/>
    </source>
</evidence>
<comment type="caution">
    <text evidence="2">The sequence shown here is derived from an EMBL/GenBank/DDBJ whole genome shotgun (WGS) entry which is preliminary data.</text>
</comment>
<dbReference type="Proteomes" id="UP001204798">
    <property type="component" value="Unassembled WGS sequence"/>
</dbReference>
<dbReference type="RefSeq" id="WP_259093430.1">
    <property type="nucleotide sequence ID" value="NZ_CP130454.1"/>
</dbReference>
<dbReference type="PROSITE" id="PS51257">
    <property type="entry name" value="PROKAR_LIPOPROTEIN"/>
    <property type="match status" value="1"/>
</dbReference>
<keyword evidence="3" id="KW-1185">Reference proteome</keyword>
<evidence type="ECO:0000313" key="3">
    <source>
        <dbReference type="Proteomes" id="UP001204798"/>
    </source>
</evidence>
<organism evidence="2 3">
    <name type="scientific">Candidatus Fervidibacter sacchari</name>
    <dbReference type="NCBI Taxonomy" id="1448929"/>
    <lineage>
        <taxon>Bacteria</taxon>
        <taxon>Candidatus Fervidibacterota</taxon>
        <taxon>Candidatus Fervidibacter</taxon>
    </lineage>
</organism>
<gene>
    <name evidence="2" type="ORF">M2350_000482</name>
</gene>
<dbReference type="EMBL" id="JANUCP010000001">
    <property type="protein sequence ID" value="MCS3918085.1"/>
    <property type="molecule type" value="Genomic_DNA"/>
</dbReference>
<evidence type="ECO:0000313" key="2">
    <source>
        <dbReference type="EMBL" id="MCS3918085.1"/>
    </source>
</evidence>
<feature type="transmembrane region" description="Helical" evidence="1">
    <location>
        <begin position="14"/>
        <end position="39"/>
    </location>
</feature>
<keyword evidence="1" id="KW-0812">Transmembrane</keyword>
<keyword evidence="1" id="KW-0472">Membrane</keyword>
<keyword evidence="1" id="KW-1133">Transmembrane helix</keyword>
<reference evidence="2 3" key="1">
    <citation type="submission" date="2022-08" db="EMBL/GenBank/DDBJ databases">
        <title>Bacterial and archaeal communities from various locations to study Microbial Dark Matter (Phase II).</title>
        <authorList>
            <person name="Stepanauskas R."/>
        </authorList>
    </citation>
    <scope>NUCLEOTIDE SEQUENCE [LARGE SCALE GENOMIC DNA]</scope>
    <source>
        <strain evidence="2 3">PD1</strain>
    </source>
</reference>
<protein>
    <submittedName>
        <fullName evidence="2">Uncharacterized protein</fullName>
    </submittedName>
</protein>
<proteinExistence type="predicted"/>
<accession>A0ABT2EMD6</accession>